<dbReference type="AlphaFoldDB" id="A0A812I550"/>
<evidence type="ECO:0000313" key="1">
    <source>
        <dbReference type="EMBL" id="CAE7021820.1"/>
    </source>
</evidence>
<organism evidence="1 2">
    <name type="scientific">Symbiodinium natans</name>
    <dbReference type="NCBI Taxonomy" id="878477"/>
    <lineage>
        <taxon>Eukaryota</taxon>
        <taxon>Sar</taxon>
        <taxon>Alveolata</taxon>
        <taxon>Dinophyceae</taxon>
        <taxon>Suessiales</taxon>
        <taxon>Symbiodiniaceae</taxon>
        <taxon>Symbiodinium</taxon>
    </lineage>
</organism>
<evidence type="ECO:0000313" key="2">
    <source>
        <dbReference type="Proteomes" id="UP000604046"/>
    </source>
</evidence>
<proteinExistence type="predicted"/>
<reference evidence="1" key="1">
    <citation type="submission" date="2021-02" db="EMBL/GenBank/DDBJ databases">
        <authorList>
            <person name="Dougan E. K."/>
            <person name="Rhodes N."/>
            <person name="Thang M."/>
            <person name="Chan C."/>
        </authorList>
    </citation>
    <scope>NUCLEOTIDE SEQUENCE</scope>
</reference>
<sequence>MLPPSPALNFAVAMDPLRRYLREDDAGLPLTPRGLEGIERLERLMKKAKRPRVLPCPMSTQRLQDLVVSSWRIVARLAWGERACRCAHLKTWLPLAYHAESLTIPAGAACAAAMPTEVPRAVWVYPRGDVHRSRESCATAG</sequence>
<name>A0A812I550_9DINO</name>
<keyword evidence="2" id="KW-1185">Reference proteome</keyword>
<protein>
    <submittedName>
        <fullName evidence="1">Pol protein</fullName>
    </submittedName>
</protein>
<dbReference type="EMBL" id="CAJNDS010000173">
    <property type="protein sequence ID" value="CAE7021820.1"/>
    <property type="molecule type" value="Genomic_DNA"/>
</dbReference>
<dbReference type="Proteomes" id="UP000604046">
    <property type="component" value="Unassembled WGS sequence"/>
</dbReference>
<gene>
    <name evidence="1" type="primary">pol</name>
    <name evidence="1" type="ORF">SNAT2548_LOCUS2887</name>
</gene>
<comment type="caution">
    <text evidence="1">The sequence shown here is derived from an EMBL/GenBank/DDBJ whole genome shotgun (WGS) entry which is preliminary data.</text>
</comment>
<accession>A0A812I550</accession>